<sequence length="389" mass="42694">MRHFRSAGIYAASNACIAFSGLLLTLAIGKLFGVARFGELASFIALQNIWAALGFMRIETRLATSSNSVEADKILMAGFLAGAVLSSLAAVVCFLIFRSGHHYWLIFLSGFALCVFDALSLRSAFSGEQRKVIVMRALRILAPLFIALVAALLTNQVDVVVLWQAGGTVAIALLVWRRWIGLRRWARLTRALLRRHWAGLVPSLLLCFLNGVWLNGLAPFLNAFASPTAAGQFSMLQRVLGGSLGLISTATAMVFVRQDYVRAGLAGVKRIFLVNLACSLLFCLVLAVPFLSGMSESWLGAGWRYRGDFYFSMSMFLTFSFSVGAISMLAVRLRDEWFLTIWQAAALLIWGGVFGLFAQAHALNLALNAGAVMYIILGLRWRYLLKKNS</sequence>
<feature type="transmembrane region" description="Helical" evidence="1">
    <location>
        <begin position="34"/>
        <end position="53"/>
    </location>
</feature>
<keyword evidence="3" id="KW-1185">Reference proteome</keyword>
<feature type="transmembrane region" description="Helical" evidence="1">
    <location>
        <begin position="7"/>
        <end position="28"/>
    </location>
</feature>
<feature type="transmembrane region" description="Helical" evidence="1">
    <location>
        <begin position="159"/>
        <end position="176"/>
    </location>
</feature>
<feature type="transmembrane region" description="Helical" evidence="1">
    <location>
        <begin position="365"/>
        <end position="385"/>
    </location>
</feature>
<dbReference type="Proteomes" id="UP000664349">
    <property type="component" value="Unassembled WGS sequence"/>
</dbReference>
<organism evidence="2 3">
    <name type="scientific">Chromobacterium haemolyticum</name>
    <dbReference type="NCBI Taxonomy" id="394935"/>
    <lineage>
        <taxon>Bacteria</taxon>
        <taxon>Pseudomonadati</taxon>
        <taxon>Pseudomonadota</taxon>
        <taxon>Betaproteobacteria</taxon>
        <taxon>Neisseriales</taxon>
        <taxon>Chromobacteriaceae</taxon>
        <taxon>Chromobacterium</taxon>
    </lineage>
</organism>
<gene>
    <name evidence="2" type="ORF">J1C50_22975</name>
</gene>
<protein>
    <recommendedName>
        <fullName evidence="4">Polysaccharide biosynthesis protein</fullName>
    </recommendedName>
</protein>
<feature type="transmembrane region" description="Helical" evidence="1">
    <location>
        <begin position="197"/>
        <end position="215"/>
    </location>
</feature>
<dbReference type="EMBL" id="JAFLRD010000032">
    <property type="protein sequence ID" value="MBO0418378.1"/>
    <property type="molecule type" value="Genomic_DNA"/>
</dbReference>
<feature type="transmembrane region" description="Helical" evidence="1">
    <location>
        <begin position="103"/>
        <end position="121"/>
    </location>
</feature>
<comment type="caution">
    <text evidence="2">The sequence shown here is derived from an EMBL/GenBank/DDBJ whole genome shotgun (WGS) entry which is preliminary data.</text>
</comment>
<feature type="transmembrane region" description="Helical" evidence="1">
    <location>
        <begin position="133"/>
        <end position="153"/>
    </location>
</feature>
<keyword evidence="1" id="KW-1133">Transmembrane helix</keyword>
<feature type="transmembrane region" description="Helical" evidence="1">
    <location>
        <begin position="268"/>
        <end position="290"/>
    </location>
</feature>
<feature type="transmembrane region" description="Helical" evidence="1">
    <location>
        <begin position="310"/>
        <end position="331"/>
    </location>
</feature>
<feature type="transmembrane region" description="Helical" evidence="1">
    <location>
        <begin position="338"/>
        <end position="359"/>
    </location>
</feature>
<evidence type="ECO:0000313" key="2">
    <source>
        <dbReference type="EMBL" id="MBO0418378.1"/>
    </source>
</evidence>
<name>A0ABS3GUC6_9NEIS</name>
<accession>A0ABS3GUC6</accession>
<keyword evidence="1" id="KW-0472">Membrane</keyword>
<dbReference type="GeneID" id="58561712"/>
<feature type="transmembrane region" description="Helical" evidence="1">
    <location>
        <begin position="74"/>
        <end position="97"/>
    </location>
</feature>
<evidence type="ECO:0000256" key="1">
    <source>
        <dbReference type="SAM" id="Phobius"/>
    </source>
</evidence>
<reference evidence="2 3" key="1">
    <citation type="submission" date="2021-03" db="EMBL/GenBank/DDBJ databases">
        <title>First Case of infection caused by Chromobacterium haemolyticum derived from water in China.</title>
        <authorList>
            <person name="Chen J."/>
            <person name="Liu C."/>
        </authorList>
    </citation>
    <scope>NUCLEOTIDE SEQUENCE [LARGE SCALE GENOMIC DNA]</scope>
    <source>
        <strain evidence="2 3">WJ-5</strain>
    </source>
</reference>
<keyword evidence="1" id="KW-0812">Transmembrane</keyword>
<evidence type="ECO:0008006" key="4">
    <source>
        <dbReference type="Google" id="ProtNLM"/>
    </source>
</evidence>
<dbReference type="RefSeq" id="WP_043591485.1">
    <property type="nucleotide sequence ID" value="NZ_AP019312.1"/>
</dbReference>
<proteinExistence type="predicted"/>
<feature type="transmembrane region" description="Helical" evidence="1">
    <location>
        <begin position="235"/>
        <end position="256"/>
    </location>
</feature>
<evidence type="ECO:0000313" key="3">
    <source>
        <dbReference type="Proteomes" id="UP000664349"/>
    </source>
</evidence>